<dbReference type="EMBL" id="LT629690">
    <property type="protein sequence ID" value="SDF65067.1"/>
    <property type="molecule type" value="Genomic_DNA"/>
</dbReference>
<evidence type="ECO:0000256" key="1">
    <source>
        <dbReference type="SAM" id="Phobius"/>
    </source>
</evidence>
<proteinExistence type="predicted"/>
<evidence type="ECO:0000313" key="3">
    <source>
        <dbReference type="Proteomes" id="UP000182427"/>
    </source>
</evidence>
<evidence type="ECO:0000313" key="2">
    <source>
        <dbReference type="EMBL" id="SDF65067.1"/>
    </source>
</evidence>
<keyword evidence="3" id="KW-1185">Reference proteome</keyword>
<feature type="transmembrane region" description="Helical" evidence="1">
    <location>
        <begin position="20"/>
        <end position="38"/>
    </location>
</feature>
<keyword evidence="1" id="KW-0472">Membrane</keyword>
<accession>A0A1G7MTP3</accession>
<dbReference type="Proteomes" id="UP000182427">
    <property type="component" value="Chromosome I"/>
</dbReference>
<keyword evidence="1" id="KW-1133">Transmembrane helix</keyword>
<gene>
    <name evidence="2" type="ORF">SAMN05444167_2899</name>
</gene>
<reference evidence="2 3" key="1">
    <citation type="submission" date="2016-10" db="EMBL/GenBank/DDBJ databases">
        <authorList>
            <person name="de Groot N.N."/>
        </authorList>
    </citation>
    <scope>NUCLEOTIDE SEQUENCE [LARGE SCALE GENOMIC DNA]</scope>
    <source>
        <strain evidence="2 3">GAS232</strain>
    </source>
</reference>
<dbReference type="OrthoDB" id="119540at2"/>
<name>A0A1G7MTP3_9BACT</name>
<dbReference type="AlphaFoldDB" id="A0A1G7MTP3"/>
<keyword evidence="1" id="KW-0812">Transmembrane</keyword>
<organism evidence="2 3">
    <name type="scientific">Terriglobus roseus</name>
    <dbReference type="NCBI Taxonomy" id="392734"/>
    <lineage>
        <taxon>Bacteria</taxon>
        <taxon>Pseudomonadati</taxon>
        <taxon>Acidobacteriota</taxon>
        <taxon>Terriglobia</taxon>
        <taxon>Terriglobales</taxon>
        <taxon>Acidobacteriaceae</taxon>
        <taxon>Terriglobus</taxon>
    </lineage>
</organism>
<protein>
    <submittedName>
        <fullName evidence="2">Uncharacterized protein</fullName>
    </submittedName>
</protein>
<sequence>MLKTLRSYLFWTYERGSFHYDVMVTLILLFIFVSPHFINYRDRPVYNLPSQIMVQNDGTGSITYEVKQADVEQSLQHVSGNDPEKRMRRALRRLIEPIAGDVLIERYEPINGVDGQITSYRVWAHR</sequence>
<dbReference type="RefSeq" id="WP_083345770.1">
    <property type="nucleotide sequence ID" value="NZ_LT629690.1"/>
</dbReference>